<dbReference type="STRING" id="1194090.SAMN05443144_12251"/>
<keyword evidence="9" id="KW-0274">FAD</keyword>
<evidence type="ECO:0000259" key="16">
    <source>
        <dbReference type="Pfam" id="PF02775"/>
    </source>
</evidence>
<dbReference type="FunFam" id="3.40.50.970:FF:000016">
    <property type="entry name" value="Acetolactate synthase"/>
    <property type="match status" value="1"/>
</dbReference>
<dbReference type="Gene3D" id="3.40.50.1220">
    <property type="entry name" value="TPP-binding domain"/>
    <property type="match status" value="1"/>
</dbReference>
<dbReference type="Gene3D" id="3.40.50.970">
    <property type="match status" value="2"/>
</dbReference>
<dbReference type="Pfam" id="PF02775">
    <property type="entry name" value="TPP_enzyme_C"/>
    <property type="match status" value="1"/>
</dbReference>
<dbReference type="PANTHER" id="PTHR18968">
    <property type="entry name" value="THIAMINE PYROPHOSPHATE ENZYMES"/>
    <property type="match status" value="1"/>
</dbReference>
<dbReference type="UniPathway" id="UPA00047">
    <property type="reaction ID" value="UER00055"/>
</dbReference>
<evidence type="ECO:0000256" key="4">
    <source>
        <dbReference type="ARBA" id="ARBA00013145"/>
    </source>
</evidence>
<sequence length="581" mass="63075">MAQAKTQTIDSATNKSQTPEPAVLNGAELLIRTLKDIKVDTIFGYPGGAVLPIYDALFDEHDINHVLIRHEQAGAHAADGYARATGKAGVVLVTSGPGGTNTVTGIATAAMDSIPLVVFTGQVPTELIGNDAFQEADIVGITRPITKHNYLVKDVNNLEQVVREAFHVATSGRPGPVLVDLPKDMLNTECRYSGLKKISIPSYKPTEEGHATQISKAAQLLSEAKKPLIYAGGGAVLGEAWEELTAMAERLNIPVTTTLMGLGGFPESKPQSVGMLGMHGTYYANMAMTECDVLLAVGARFDDRVTGRLDGFSPHSKKIHIDIDPSNIGKNVPVDIPIVGDVKKVLPSIDRQATKPDTEKWWDTINTWKREHPLKVPDSETTIKPQLMIERISHYTNGEAIVVTDVGQHQMWAAQHYTFNYPRSFLSSGGLGTMGYGFPAAMGAAFGCPDRTVVCITGDGGFQMTAYELATAVEYEVPLKIAIMNNECLGMVRQWQELFFNKRYSHSILKKGNPDFVKLAESYGAVGLRATNPKEMDEVLEQAMAINDGPVVMDFKVEEHENCYPMVPSGAALNEMVEGDE</sequence>
<dbReference type="GO" id="GO:0003984">
    <property type="term" value="F:acetolactate synthase activity"/>
    <property type="evidence" value="ECO:0007669"/>
    <property type="project" value="UniProtKB-EC"/>
</dbReference>
<dbReference type="EMBL" id="FQUS01000022">
    <property type="protein sequence ID" value="SHG24073.1"/>
    <property type="molecule type" value="Genomic_DNA"/>
</dbReference>
<evidence type="ECO:0000313" key="19">
    <source>
        <dbReference type="Proteomes" id="UP000184041"/>
    </source>
</evidence>
<dbReference type="GO" id="GO:0030976">
    <property type="term" value="F:thiamine pyrophosphate binding"/>
    <property type="evidence" value="ECO:0007669"/>
    <property type="project" value="UniProtKB-UniRule"/>
</dbReference>
<dbReference type="InterPro" id="IPR012846">
    <property type="entry name" value="Acetolactate_synth_lsu"/>
</dbReference>
<dbReference type="InterPro" id="IPR011766">
    <property type="entry name" value="TPP_enzyme_TPP-bd"/>
</dbReference>
<evidence type="ECO:0000256" key="2">
    <source>
        <dbReference type="ARBA" id="ARBA00005025"/>
    </source>
</evidence>
<comment type="cofactor">
    <cofactor evidence="14">
        <name>thiamine diphosphate</name>
        <dbReference type="ChEBI" id="CHEBI:58937"/>
    </cofactor>
    <text evidence="14">Binds 1 thiamine pyrophosphate per subunit.</text>
</comment>
<evidence type="ECO:0000256" key="14">
    <source>
        <dbReference type="RuleBase" id="RU003591"/>
    </source>
</evidence>
<dbReference type="FunFam" id="3.40.50.970:FF:000007">
    <property type="entry name" value="Acetolactate synthase"/>
    <property type="match status" value="1"/>
</dbReference>
<keyword evidence="11 14" id="KW-0786">Thiamine pyrophosphate</keyword>
<dbReference type="OrthoDB" id="4494979at2"/>
<dbReference type="SUPFAM" id="SSF52518">
    <property type="entry name" value="Thiamin diphosphate-binding fold (THDP-binding)"/>
    <property type="match status" value="2"/>
</dbReference>
<keyword evidence="7 14" id="KW-0808">Transferase</keyword>
<organism evidence="18 19">
    <name type="scientific">Fodinibius roseus</name>
    <dbReference type="NCBI Taxonomy" id="1194090"/>
    <lineage>
        <taxon>Bacteria</taxon>
        <taxon>Pseudomonadati</taxon>
        <taxon>Balneolota</taxon>
        <taxon>Balneolia</taxon>
        <taxon>Balneolales</taxon>
        <taxon>Balneolaceae</taxon>
        <taxon>Fodinibius</taxon>
    </lineage>
</organism>
<reference evidence="18 19" key="1">
    <citation type="submission" date="2016-11" db="EMBL/GenBank/DDBJ databases">
        <authorList>
            <person name="Jaros S."/>
            <person name="Januszkiewicz K."/>
            <person name="Wedrychowicz H."/>
        </authorList>
    </citation>
    <scope>NUCLEOTIDE SEQUENCE [LARGE SCALE GENOMIC DNA]</scope>
    <source>
        <strain evidence="18 19">DSM 21986</strain>
    </source>
</reference>
<evidence type="ECO:0000256" key="3">
    <source>
        <dbReference type="ARBA" id="ARBA00007812"/>
    </source>
</evidence>
<name>A0A1M5I8F0_9BACT</name>
<dbReference type="CDD" id="cd02015">
    <property type="entry name" value="TPP_AHAS"/>
    <property type="match status" value="1"/>
</dbReference>
<evidence type="ECO:0000256" key="1">
    <source>
        <dbReference type="ARBA" id="ARBA00004974"/>
    </source>
</evidence>
<feature type="domain" description="Thiamine pyrophosphate enzyme central" evidence="15">
    <location>
        <begin position="214"/>
        <end position="347"/>
    </location>
</feature>
<dbReference type="FunFam" id="3.40.50.1220:FF:000008">
    <property type="entry name" value="Acetolactate synthase"/>
    <property type="match status" value="1"/>
</dbReference>
<keyword evidence="12 14" id="KW-0100">Branched-chain amino acid biosynthesis</keyword>
<evidence type="ECO:0000256" key="13">
    <source>
        <dbReference type="ARBA" id="ARBA00048670"/>
    </source>
</evidence>
<dbReference type="InterPro" id="IPR012000">
    <property type="entry name" value="Thiamin_PyroP_enz_cen_dom"/>
</dbReference>
<keyword evidence="6" id="KW-0285">Flavoprotein</keyword>
<dbReference type="InterPro" id="IPR039368">
    <property type="entry name" value="AHAS_TPP"/>
</dbReference>
<dbReference type="InterPro" id="IPR012001">
    <property type="entry name" value="Thiamin_PyroP_enz_TPP-bd_dom"/>
</dbReference>
<comment type="pathway">
    <text evidence="1 14">Amino-acid biosynthesis; L-isoleucine biosynthesis; L-isoleucine from 2-oxobutanoate: step 1/4.</text>
</comment>
<keyword evidence="19" id="KW-1185">Reference proteome</keyword>
<evidence type="ECO:0000256" key="11">
    <source>
        <dbReference type="ARBA" id="ARBA00023052"/>
    </source>
</evidence>
<evidence type="ECO:0000256" key="6">
    <source>
        <dbReference type="ARBA" id="ARBA00022630"/>
    </source>
</evidence>
<comment type="pathway">
    <text evidence="2 14">Amino-acid biosynthesis; L-valine biosynthesis; L-valine from pyruvate: step 1/4.</text>
</comment>
<dbReference type="CDD" id="cd07035">
    <property type="entry name" value="TPP_PYR_POX_like"/>
    <property type="match status" value="1"/>
</dbReference>
<evidence type="ECO:0000256" key="10">
    <source>
        <dbReference type="ARBA" id="ARBA00022842"/>
    </source>
</evidence>
<dbReference type="Pfam" id="PF00205">
    <property type="entry name" value="TPP_enzyme_M"/>
    <property type="match status" value="1"/>
</dbReference>
<dbReference type="GO" id="GO:0009099">
    <property type="term" value="P:L-valine biosynthetic process"/>
    <property type="evidence" value="ECO:0007669"/>
    <property type="project" value="UniProtKB-UniPathway"/>
</dbReference>
<dbReference type="GO" id="GO:0000287">
    <property type="term" value="F:magnesium ion binding"/>
    <property type="evidence" value="ECO:0007669"/>
    <property type="project" value="UniProtKB-UniRule"/>
</dbReference>
<accession>A0A1M5I8F0</accession>
<comment type="catalytic activity">
    <reaction evidence="13 14">
        <text>2 pyruvate + H(+) = (2S)-2-acetolactate + CO2</text>
        <dbReference type="Rhea" id="RHEA:25249"/>
        <dbReference type="ChEBI" id="CHEBI:15361"/>
        <dbReference type="ChEBI" id="CHEBI:15378"/>
        <dbReference type="ChEBI" id="CHEBI:16526"/>
        <dbReference type="ChEBI" id="CHEBI:58476"/>
        <dbReference type="EC" id="2.2.1.6"/>
    </reaction>
</comment>
<dbReference type="InterPro" id="IPR029061">
    <property type="entry name" value="THDP-binding"/>
</dbReference>
<dbReference type="PANTHER" id="PTHR18968:SF13">
    <property type="entry name" value="ACETOLACTATE SYNTHASE CATALYTIC SUBUNIT, MITOCHONDRIAL"/>
    <property type="match status" value="1"/>
</dbReference>
<feature type="domain" description="Thiamine pyrophosphate enzyme N-terminal TPP-binding" evidence="17">
    <location>
        <begin position="25"/>
        <end position="139"/>
    </location>
</feature>
<dbReference type="GO" id="GO:0005948">
    <property type="term" value="C:acetolactate synthase complex"/>
    <property type="evidence" value="ECO:0007669"/>
    <property type="project" value="TreeGrafter"/>
</dbReference>
<keyword evidence="10 14" id="KW-0460">Magnesium</keyword>
<dbReference type="AlphaFoldDB" id="A0A1M5I8F0"/>
<keyword evidence="5 14" id="KW-0028">Amino-acid biosynthesis</keyword>
<dbReference type="RefSeq" id="WP_084088387.1">
    <property type="nucleotide sequence ID" value="NZ_FQUS01000022.1"/>
</dbReference>
<dbReference type="InterPro" id="IPR000399">
    <property type="entry name" value="TPP-bd_CS"/>
</dbReference>
<dbReference type="InterPro" id="IPR029035">
    <property type="entry name" value="DHS-like_NAD/FAD-binding_dom"/>
</dbReference>
<comment type="similarity">
    <text evidence="3 14">Belongs to the TPP enzyme family.</text>
</comment>
<evidence type="ECO:0000313" key="18">
    <source>
        <dbReference type="EMBL" id="SHG24073.1"/>
    </source>
</evidence>
<evidence type="ECO:0000256" key="9">
    <source>
        <dbReference type="ARBA" id="ARBA00022827"/>
    </source>
</evidence>
<dbReference type="Proteomes" id="UP000184041">
    <property type="component" value="Unassembled WGS sequence"/>
</dbReference>
<keyword evidence="8 14" id="KW-0479">Metal-binding</keyword>
<evidence type="ECO:0000259" key="17">
    <source>
        <dbReference type="Pfam" id="PF02776"/>
    </source>
</evidence>
<evidence type="ECO:0000256" key="7">
    <source>
        <dbReference type="ARBA" id="ARBA00022679"/>
    </source>
</evidence>
<dbReference type="GO" id="GO:0050660">
    <property type="term" value="F:flavin adenine dinucleotide binding"/>
    <property type="evidence" value="ECO:0007669"/>
    <property type="project" value="InterPro"/>
</dbReference>
<dbReference type="NCBIfam" id="TIGR00118">
    <property type="entry name" value="acolac_lg"/>
    <property type="match status" value="1"/>
</dbReference>
<dbReference type="InterPro" id="IPR045229">
    <property type="entry name" value="TPP_enz"/>
</dbReference>
<evidence type="ECO:0000259" key="15">
    <source>
        <dbReference type="Pfam" id="PF00205"/>
    </source>
</evidence>
<dbReference type="Pfam" id="PF02776">
    <property type="entry name" value="TPP_enzyme_N"/>
    <property type="match status" value="1"/>
</dbReference>
<feature type="domain" description="Thiamine pyrophosphate enzyme TPP-binding" evidence="16">
    <location>
        <begin position="405"/>
        <end position="554"/>
    </location>
</feature>
<dbReference type="SUPFAM" id="SSF52467">
    <property type="entry name" value="DHS-like NAD/FAD-binding domain"/>
    <property type="match status" value="1"/>
</dbReference>
<evidence type="ECO:0000256" key="8">
    <source>
        <dbReference type="ARBA" id="ARBA00022723"/>
    </source>
</evidence>
<dbReference type="PROSITE" id="PS00187">
    <property type="entry name" value="TPP_ENZYMES"/>
    <property type="match status" value="1"/>
</dbReference>
<dbReference type="GO" id="GO:0009097">
    <property type="term" value="P:isoleucine biosynthetic process"/>
    <property type="evidence" value="ECO:0007669"/>
    <property type="project" value="UniProtKB-UniPathway"/>
</dbReference>
<evidence type="ECO:0000256" key="5">
    <source>
        <dbReference type="ARBA" id="ARBA00022605"/>
    </source>
</evidence>
<proteinExistence type="inferred from homology"/>
<comment type="cofactor">
    <cofactor evidence="14">
        <name>Mg(2+)</name>
        <dbReference type="ChEBI" id="CHEBI:18420"/>
    </cofactor>
    <text evidence="14">Binds 1 Mg(2+) ion per subunit.</text>
</comment>
<evidence type="ECO:0000256" key="12">
    <source>
        <dbReference type="ARBA" id="ARBA00023304"/>
    </source>
</evidence>
<dbReference type="EC" id="2.2.1.6" evidence="4 14"/>
<dbReference type="UniPathway" id="UPA00049">
    <property type="reaction ID" value="UER00059"/>
</dbReference>
<gene>
    <name evidence="18" type="ORF">SAMN05443144_12251</name>
</gene>
<protein>
    <recommendedName>
        <fullName evidence="4 14">Acetolactate synthase</fullName>
        <ecNumber evidence="4 14">2.2.1.6</ecNumber>
    </recommendedName>
</protein>